<evidence type="ECO:0000259" key="13">
    <source>
        <dbReference type="Pfam" id="PF00122"/>
    </source>
</evidence>
<feature type="transmembrane region" description="Helical" evidence="12">
    <location>
        <begin position="1198"/>
        <end position="1222"/>
    </location>
</feature>
<sequence>MDELNVPMDDLEPEEIEVLDEMRGEVYKSFYLSLLYLFIPVIIHIVIILLRFWSNRYSAKTGWTLSTSKRASHVIIYPKKDCGSPAICKIKESPRHSRYIEYQAGKYLLNSDDSFVSLPYPVTISYSEVKEVCVNGGLSKEDVESKQDLFGMNEVDISVPKFGEVIKEHFMAPFFVFQIFTSVLWLLDDAKLFSLFSLFMQLVMECVSAFQSLQNRKDIVNMAPRTSLVYCLRDGRWAKIKSSLLRKRPREEEERKLAMAEAEKKRASEEKLSKLMSTITMLFPPLASSLNSNPTSSVSHSIPVLSSIVPCDCVCINGSCVVNESMLTGEATPQVKASISVVDGEKGKGEEEEEGGIEIDKQKGICLFAGTTLLQTTHSNKPIPTPNKGCLCVCVRSGGGTSQGSLFRMIAFDTEKATVNTTESLVFMVSLLIVATIAAYHVIVRGLEHKVATVPRLVLDAVLIVVSVVPPELPTVLSLSINNALRSLKKAFVFCTQPFRIPMAGSLSVACFDKTGTLTEDKVIVTSVWCSDDDTYAKSTSDKKTPKKTDKKKKIKMSSSSPECSSPSDSSKPLYFSHEPARINAECMDVIGGCHSVVVVEEEDSVSGKIKKVPSGDSLEVVSLKSTGFSLTASSTVSKTICVWGVKNKDIMRRINIMKRFPFSSALKRMSCVIGVTKGRGGVEQKKIVVKGAPDVISPLLASVPASYETQYKKLTKQGFRVLTLAWKPLDSSVNASGISRKDAEVEELSQTFKIVAIGGRGGVEQKKIVVKGAPDVISPLLASVPASYETQYKKLTKQGFRVLTLAWKPLDSSVNASGISRKDAESDLIFCGFLVITSPIKPQSRGTITNLQNSGHRCMMITGDALLTSISVAKDVNMVGKDQKLWKIVGECKKEESEELPSFVELLDEETGETKKSSDPLADGLVCISEGKALQPFLLPARLYSPLTLSLVSCLSIASRATPDDKAAIVRALRRCGEGVFCCGDGTNDVGALKNADVGIALFESADYRLQKKLENAKKRYRAQQLNPQAMYRKAGELAKQRKTSLDFELKTLYQQHKKAIYKECGIACPDDLPMNPRSEFSALLEEEEEGMLVKVGDASIAAPFTAKSGRIEDALKVVRQGRCTLVSTIQMYKVLALTSVSSAYSLSVLFLDGVRSHEYQLIVSSLASTALFYAVSDAKPLDTLASTPPPHSVLNLGVVFSIIGQAIMEMVVLIFSGHLCKEYSGVTVRKTVPFKHEFEESLTNTVLFIVQFCLDVACITVNYQGKPHTQSIFQNKKLLFSVVGSVGAVFVLASQMFPEINTMLKLKAMSNDLRWKVLGLCIAHFVICWKSTMSSPSIRYRTDESMKDTIASSPSRMRLHALSTKLSSLQSGLEEEKMQRRDAIETKLKVLDEKLSRSQLSEAAKLKLLKDQIGKLQEALATERVSREILDERKKKELGLVESSITLDLNVERQQRKDGEAKLMKSIEERVFAVRLELVKEKKAREEAEERQTREVSEEVGRIADALEQERRTRKEKYSALVRKLQDEISKLQEDVSANIQVEIDKEKEDREGTEETILKLLEETVVGVEHGLESNP</sequence>
<keyword evidence="5" id="KW-0067">ATP-binding</keyword>
<dbReference type="InterPro" id="IPR023214">
    <property type="entry name" value="HAD_sf"/>
</dbReference>
<dbReference type="PRINTS" id="PR00119">
    <property type="entry name" value="CATATPASE"/>
</dbReference>
<dbReference type="InterPro" id="IPR023299">
    <property type="entry name" value="ATPase_P-typ_cyto_dom_N"/>
</dbReference>
<keyword evidence="3" id="KW-0479">Metal-binding</keyword>
<dbReference type="InterPro" id="IPR006544">
    <property type="entry name" value="P-type_TPase_V"/>
</dbReference>
<dbReference type="SUPFAM" id="SSF56784">
    <property type="entry name" value="HAD-like"/>
    <property type="match status" value="1"/>
</dbReference>
<evidence type="ECO:0000313" key="15">
    <source>
        <dbReference type="Proteomes" id="UP001057375"/>
    </source>
</evidence>
<dbReference type="PROSITE" id="PS01229">
    <property type="entry name" value="COF_2"/>
    <property type="match status" value="1"/>
</dbReference>
<dbReference type="PANTHER" id="PTHR45630">
    <property type="entry name" value="CATION-TRANSPORTING ATPASE-RELATED"/>
    <property type="match status" value="1"/>
</dbReference>
<evidence type="ECO:0000313" key="14">
    <source>
        <dbReference type="EMBL" id="GKT34383.1"/>
    </source>
</evidence>
<keyword evidence="6" id="KW-0460">Magnesium</keyword>
<protein>
    <submittedName>
        <fullName evidence="14">Endoplasmic reticulum transmembrane helix translocase</fullName>
    </submittedName>
</protein>
<keyword evidence="2 12" id="KW-0812">Transmembrane</keyword>
<keyword evidence="4" id="KW-0547">Nucleotide-binding</keyword>
<evidence type="ECO:0000256" key="2">
    <source>
        <dbReference type="ARBA" id="ARBA00022692"/>
    </source>
</evidence>
<evidence type="ECO:0000256" key="1">
    <source>
        <dbReference type="ARBA" id="ARBA00004141"/>
    </source>
</evidence>
<proteinExistence type="predicted"/>
<feature type="region of interest" description="Disordered" evidence="11">
    <location>
        <begin position="535"/>
        <end position="571"/>
    </location>
</feature>
<evidence type="ECO:0000256" key="7">
    <source>
        <dbReference type="ARBA" id="ARBA00022967"/>
    </source>
</evidence>
<feature type="domain" description="P-type ATPase A" evidence="13">
    <location>
        <begin position="307"/>
        <end position="376"/>
    </location>
</feature>
<feature type="compositionally biased region" description="Low complexity" evidence="11">
    <location>
        <begin position="557"/>
        <end position="571"/>
    </location>
</feature>
<dbReference type="SUPFAM" id="SSF81660">
    <property type="entry name" value="Metal cation-transporting ATPase, ATP-binding domain N"/>
    <property type="match status" value="2"/>
</dbReference>
<accession>A0ABQ5KPE5</accession>
<dbReference type="InterPro" id="IPR023298">
    <property type="entry name" value="ATPase_P-typ_TM_dom_sf"/>
</dbReference>
<dbReference type="Gene3D" id="1.20.1110.10">
    <property type="entry name" value="Calcium-transporting ATPase, transmembrane domain"/>
    <property type="match status" value="1"/>
</dbReference>
<keyword evidence="9 12" id="KW-0472">Membrane</keyword>
<dbReference type="Gene3D" id="3.40.1110.10">
    <property type="entry name" value="Calcium-transporting ATPase, cytoplasmic domain N"/>
    <property type="match status" value="2"/>
</dbReference>
<dbReference type="SUPFAM" id="SSF81653">
    <property type="entry name" value="Calcium ATPase, transduction domain A"/>
    <property type="match status" value="1"/>
</dbReference>
<evidence type="ECO:0000256" key="4">
    <source>
        <dbReference type="ARBA" id="ARBA00022741"/>
    </source>
</evidence>
<dbReference type="Proteomes" id="UP001057375">
    <property type="component" value="Unassembled WGS sequence"/>
</dbReference>
<keyword evidence="15" id="KW-1185">Reference proteome</keyword>
<feature type="transmembrane region" description="Helical" evidence="12">
    <location>
        <begin position="1280"/>
        <end position="1299"/>
    </location>
</feature>
<dbReference type="InterPro" id="IPR008250">
    <property type="entry name" value="ATPase_P-typ_transduc_dom_A_sf"/>
</dbReference>
<name>A0ABQ5KPE5_9EUKA</name>
<comment type="caution">
    <text evidence="14">The sequence shown here is derived from an EMBL/GenBank/DDBJ whole genome shotgun (WGS) entry which is preliminary data.</text>
</comment>
<dbReference type="PANTHER" id="PTHR45630:SF7">
    <property type="entry name" value="ENDOPLASMIC RETICULUM TRANSMEMBRANE HELIX TRANSLOCASE"/>
    <property type="match status" value="1"/>
</dbReference>
<comment type="subcellular location">
    <subcellularLocation>
        <location evidence="1">Membrane</location>
        <topology evidence="1">Multi-pass membrane protein</topology>
    </subcellularLocation>
</comment>
<dbReference type="EMBL" id="BQXS01010803">
    <property type="protein sequence ID" value="GKT34383.1"/>
    <property type="molecule type" value="Genomic_DNA"/>
</dbReference>
<dbReference type="InterPro" id="IPR036412">
    <property type="entry name" value="HAD-like_sf"/>
</dbReference>
<dbReference type="Gene3D" id="3.40.50.1000">
    <property type="entry name" value="HAD superfamily/HAD-like"/>
    <property type="match status" value="1"/>
</dbReference>
<feature type="transmembrane region" description="Helical" evidence="12">
    <location>
        <begin position="30"/>
        <end position="50"/>
    </location>
</feature>
<feature type="coiled-coil region" evidence="10">
    <location>
        <begin position="1481"/>
        <end position="1566"/>
    </location>
</feature>
<keyword evidence="10" id="KW-0175">Coiled coil</keyword>
<evidence type="ECO:0000256" key="8">
    <source>
        <dbReference type="ARBA" id="ARBA00022989"/>
    </source>
</evidence>
<dbReference type="Pfam" id="PF00122">
    <property type="entry name" value="E1-E2_ATPase"/>
    <property type="match status" value="1"/>
</dbReference>
<dbReference type="InterPro" id="IPR018303">
    <property type="entry name" value="ATPase_P-typ_P_site"/>
</dbReference>
<evidence type="ECO:0000256" key="10">
    <source>
        <dbReference type="SAM" id="Coils"/>
    </source>
</evidence>
<evidence type="ECO:0000256" key="9">
    <source>
        <dbReference type="ARBA" id="ARBA00023136"/>
    </source>
</evidence>
<evidence type="ECO:0000256" key="6">
    <source>
        <dbReference type="ARBA" id="ARBA00022842"/>
    </source>
</evidence>
<dbReference type="InterPro" id="IPR059000">
    <property type="entry name" value="ATPase_P-type_domA"/>
</dbReference>
<evidence type="ECO:0000256" key="5">
    <source>
        <dbReference type="ARBA" id="ARBA00022840"/>
    </source>
</evidence>
<keyword evidence="7" id="KW-1278">Translocase</keyword>
<feature type="transmembrane region" description="Helical" evidence="12">
    <location>
        <begin position="425"/>
        <end position="443"/>
    </location>
</feature>
<evidence type="ECO:0000256" key="11">
    <source>
        <dbReference type="SAM" id="MobiDB-lite"/>
    </source>
</evidence>
<evidence type="ECO:0000256" key="3">
    <source>
        <dbReference type="ARBA" id="ARBA00022723"/>
    </source>
</evidence>
<dbReference type="PROSITE" id="PS00154">
    <property type="entry name" value="ATPASE_E1_E2"/>
    <property type="match status" value="1"/>
</dbReference>
<gene>
    <name evidence="14" type="ORF">ADUPG1_007743</name>
</gene>
<dbReference type="Gene3D" id="2.70.150.10">
    <property type="entry name" value="Calcium-transporting ATPase, cytoplasmic transduction domain A"/>
    <property type="match status" value="1"/>
</dbReference>
<organism evidence="14 15">
    <name type="scientific">Aduncisulcus paluster</name>
    <dbReference type="NCBI Taxonomy" id="2918883"/>
    <lineage>
        <taxon>Eukaryota</taxon>
        <taxon>Metamonada</taxon>
        <taxon>Carpediemonas-like organisms</taxon>
        <taxon>Aduncisulcus</taxon>
    </lineage>
</organism>
<dbReference type="SUPFAM" id="SSF81665">
    <property type="entry name" value="Calcium ATPase, transmembrane domain M"/>
    <property type="match status" value="1"/>
</dbReference>
<reference evidence="14" key="1">
    <citation type="submission" date="2022-03" db="EMBL/GenBank/DDBJ databases">
        <title>Draft genome sequence of Aduncisulcus paluster, a free-living microaerophilic Fornicata.</title>
        <authorList>
            <person name="Yuyama I."/>
            <person name="Kume K."/>
            <person name="Tamura T."/>
            <person name="Inagaki Y."/>
            <person name="Hashimoto T."/>
        </authorList>
    </citation>
    <scope>NUCLEOTIDE SEQUENCE</scope>
    <source>
        <strain evidence="14">NY0171</strain>
    </source>
</reference>
<keyword evidence="8 12" id="KW-1133">Transmembrane helix</keyword>
<evidence type="ECO:0000256" key="12">
    <source>
        <dbReference type="SAM" id="Phobius"/>
    </source>
</evidence>